<feature type="region of interest" description="Disordered" evidence="1">
    <location>
        <begin position="95"/>
        <end position="152"/>
    </location>
</feature>
<evidence type="ECO:0000313" key="3">
    <source>
        <dbReference type="Proteomes" id="UP000006738"/>
    </source>
</evidence>
<dbReference type="Proteomes" id="UP000006738">
    <property type="component" value="Chromosome II"/>
</dbReference>
<dbReference type="EMBL" id="CP000573">
    <property type="protein sequence ID" value="ABN92949.1"/>
    <property type="molecule type" value="Genomic_DNA"/>
</dbReference>
<reference evidence="3" key="1">
    <citation type="submission" date="2007-02" db="EMBL/GenBank/DDBJ databases">
        <authorList>
            <person name="DeShazer D."/>
            <person name="Woods D.E."/>
            <person name="Nierman W.C."/>
        </authorList>
    </citation>
    <scope>NUCLEOTIDE SEQUENCE [LARGE SCALE GENOMIC DNA]</scope>
    <source>
        <strain evidence="3">1106a</strain>
    </source>
</reference>
<dbReference type="AlphaFoldDB" id="A3P425"/>
<evidence type="ECO:0000256" key="1">
    <source>
        <dbReference type="SAM" id="MobiDB-lite"/>
    </source>
</evidence>
<dbReference type="KEGG" id="bpl:BURPS1106A_A1049"/>
<name>A3P425_BURP0</name>
<sequence length="176" mass="19566">MRIETRVRRVTTGSIAPTCRGVQRCDAPARRVGYSRARPTSRGGRNAPRRNASRISHASIALHIAPRTARTPAMRAADGARVRRSLYARGAVERAARHARGLPAQRRFVRTRRDPRLESAIGPCRPPRRADRSTRPATGMPSYGMNNSPGRAARRYPSIHRYACAHNYQDHVSIAA</sequence>
<proteinExistence type="predicted"/>
<feature type="region of interest" description="Disordered" evidence="1">
    <location>
        <begin position="30"/>
        <end position="57"/>
    </location>
</feature>
<protein>
    <submittedName>
        <fullName evidence="2">LigA</fullName>
    </submittedName>
</protein>
<organism evidence="2 3">
    <name type="scientific">Burkholderia pseudomallei (strain 1106a)</name>
    <dbReference type="NCBI Taxonomy" id="357348"/>
    <lineage>
        <taxon>Bacteria</taxon>
        <taxon>Pseudomonadati</taxon>
        <taxon>Pseudomonadota</taxon>
        <taxon>Betaproteobacteria</taxon>
        <taxon>Burkholderiales</taxon>
        <taxon>Burkholderiaceae</taxon>
        <taxon>Burkholderia</taxon>
        <taxon>pseudomallei group</taxon>
    </lineage>
</organism>
<evidence type="ECO:0000313" key="2">
    <source>
        <dbReference type="EMBL" id="ABN92949.1"/>
    </source>
</evidence>
<gene>
    <name evidence="2" type="ordered locus">BURPS1106A_A1049</name>
</gene>
<accession>A3P425</accession>
<dbReference type="HOGENOM" id="CLU_1632246_0_0_4"/>